<organism evidence="1 2">
    <name type="scientific">Portunus trituberculatus</name>
    <name type="common">Swimming crab</name>
    <name type="synonym">Neptunus trituberculatus</name>
    <dbReference type="NCBI Taxonomy" id="210409"/>
    <lineage>
        <taxon>Eukaryota</taxon>
        <taxon>Metazoa</taxon>
        <taxon>Ecdysozoa</taxon>
        <taxon>Arthropoda</taxon>
        <taxon>Crustacea</taxon>
        <taxon>Multicrustacea</taxon>
        <taxon>Malacostraca</taxon>
        <taxon>Eumalacostraca</taxon>
        <taxon>Eucarida</taxon>
        <taxon>Decapoda</taxon>
        <taxon>Pleocyemata</taxon>
        <taxon>Brachyura</taxon>
        <taxon>Eubrachyura</taxon>
        <taxon>Portunoidea</taxon>
        <taxon>Portunidae</taxon>
        <taxon>Portuninae</taxon>
        <taxon>Portunus</taxon>
    </lineage>
</organism>
<dbReference type="AlphaFoldDB" id="A0A5B7K1P9"/>
<keyword evidence="2" id="KW-1185">Reference proteome</keyword>
<evidence type="ECO:0000313" key="1">
    <source>
        <dbReference type="EMBL" id="MPD02373.1"/>
    </source>
</evidence>
<gene>
    <name evidence="1" type="ORF">E2C01_097951</name>
</gene>
<proteinExistence type="predicted"/>
<evidence type="ECO:0000313" key="2">
    <source>
        <dbReference type="Proteomes" id="UP000324222"/>
    </source>
</evidence>
<reference evidence="1 2" key="1">
    <citation type="submission" date="2019-05" db="EMBL/GenBank/DDBJ databases">
        <title>Another draft genome of Portunus trituberculatus and its Hox gene families provides insights of decapod evolution.</title>
        <authorList>
            <person name="Jeong J.-H."/>
            <person name="Song I."/>
            <person name="Kim S."/>
            <person name="Choi T."/>
            <person name="Kim D."/>
            <person name="Ryu S."/>
            <person name="Kim W."/>
        </authorList>
    </citation>
    <scope>NUCLEOTIDE SEQUENCE [LARGE SCALE GENOMIC DNA]</scope>
    <source>
        <tissue evidence="1">Muscle</tissue>
    </source>
</reference>
<dbReference type="Proteomes" id="UP000324222">
    <property type="component" value="Unassembled WGS sequence"/>
</dbReference>
<protein>
    <submittedName>
        <fullName evidence="1">Uncharacterized protein</fullName>
    </submittedName>
</protein>
<accession>A0A5B7K1P9</accession>
<name>A0A5B7K1P9_PORTR</name>
<dbReference type="EMBL" id="VSRR010131130">
    <property type="protein sequence ID" value="MPD02373.1"/>
    <property type="molecule type" value="Genomic_DNA"/>
</dbReference>
<comment type="caution">
    <text evidence="1">The sequence shown here is derived from an EMBL/GenBank/DDBJ whole genome shotgun (WGS) entry which is preliminary data.</text>
</comment>
<sequence length="76" mass="8683">MVEATWRQEVERRSVACLDDSWGESEVEEATHRITLVYTSAWRAASELRVAADLTKDTVDKKKSVIIFGLNEEKNL</sequence>